<protein>
    <recommendedName>
        <fullName evidence="3">Class I SAM-dependent methyltransferase</fullName>
    </recommendedName>
</protein>
<evidence type="ECO:0008006" key="3">
    <source>
        <dbReference type="Google" id="ProtNLM"/>
    </source>
</evidence>
<evidence type="ECO:0000313" key="1">
    <source>
        <dbReference type="EMBL" id="GAW94075.1"/>
    </source>
</evidence>
<dbReference type="EMBL" id="BDGJ01000197">
    <property type="protein sequence ID" value="GAW94075.1"/>
    <property type="molecule type" value="Genomic_DNA"/>
</dbReference>
<evidence type="ECO:0000313" key="2">
    <source>
        <dbReference type="Proteomes" id="UP000197032"/>
    </source>
</evidence>
<sequence length="349" mass="40214">MFGDGCRLLLKFWRVGDETLLEHVVKTTAVCRICSNSSGNEFYEVKEMMFGIGDKFKYFKCSECGCLQILEIPEEIHKYYPSNYCSFTDPQSTKGLLHGFKQYLKNLRNKAIVSKRGFLGRLLQRVFPNQVMELIARSGVNKDSRILDVGCGSGKLLLELRSIGFTNLLGVDPYIEKTIDYGNGLQIAKCSIIKLEEGNWDLIMFHHSLEHIPNPEDTLVKVSQLLSPEGKCLVRIPVVDSYAWKNYGVNWVQLDAPRHLFLHSRRSLDILAKKAGLKIYEVVFDSWEFQFWGSEQYVRGIPLCSSRSYSVSRKNSIFSRRDIRYFRQKAKELNETRQGDQAAFFLKKI</sequence>
<dbReference type="Proteomes" id="UP000197032">
    <property type="component" value="Unassembled WGS sequence"/>
</dbReference>
<keyword evidence="2" id="KW-1185">Reference proteome</keyword>
<dbReference type="Gene3D" id="3.40.50.150">
    <property type="entry name" value="Vaccinia Virus protein VP39"/>
    <property type="match status" value="1"/>
</dbReference>
<gene>
    <name evidence="1" type="ORF">KKC1_31930</name>
</gene>
<comment type="caution">
    <text evidence="1">The sequence shown here is derived from an EMBL/GenBank/DDBJ whole genome shotgun (WGS) entry which is preliminary data.</text>
</comment>
<proteinExistence type="predicted"/>
<organism evidence="1 2">
    <name type="scientific">Calderihabitans maritimus</name>
    <dbReference type="NCBI Taxonomy" id="1246530"/>
    <lineage>
        <taxon>Bacteria</taxon>
        <taxon>Bacillati</taxon>
        <taxon>Bacillota</taxon>
        <taxon>Clostridia</taxon>
        <taxon>Neomoorellales</taxon>
        <taxon>Calderihabitantaceae</taxon>
        <taxon>Calderihabitans</taxon>
    </lineage>
</organism>
<dbReference type="AlphaFoldDB" id="A0A1Z5HXN5"/>
<accession>A0A1Z5HXN5</accession>
<reference evidence="2" key="1">
    <citation type="journal article" date="2017" name="Appl. Environ. Microbiol.">
        <title>Genomic Analysis of Calderihabitans maritimus KKC1, a Thermophilic, Hydrogenogenic, Carboxydotrophic Bacterium Isolated from Marine Sediment.</title>
        <authorList>
            <person name="Omae K."/>
            <person name="Yoneda Y."/>
            <person name="Fukuyama Y."/>
            <person name="Yoshida T."/>
            <person name="Sako Y."/>
        </authorList>
    </citation>
    <scope>NUCLEOTIDE SEQUENCE [LARGE SCALE GENOMIC DNA]</scope>
    <source>
        <strain evidence="2">KKC1</strain>
    </source>
</reference>
<dbReference type="SUPFAM" id="SSF53335">
    <property type="entry name" value="S-adenosyl-L-methionine-dependent methyltransferases"/>
    <property type="match status" value="1"/>
</dbReference>
<dbReference type="CDD" id="cd02440">
    <property type="entry name" value="AdoMet_MTases"/>
    <property type="match status" value="1"/>
</dbReference>
<name>A0A1Z5HXN5_9FIRM</name>
<dbReference type="InterPro" id="IPR029063">
    <property type="entry name" value="SAM-dependent_MTases_sf"/>
</dbReference>
<dbReference type="Pfam" id="PF13489">
    <property type="entry name" value="Methyltransf_23"/>
    <property type="match status" value="1"/>
</dbReference>
<dbReference type="PANTHER" id="PTHR43861">
    <property type="entry name" value="TRANS-ACONITATE 2-METHYLTRANSFERASE-RELATED"/>
    <property type="match status" value="1"/>
</dbReference>